<protein>
    <submittedName>
        <fullName evidence="2">Uncharacterized protein</fullName>
    </submittedName>
</protein>
<evidence type="ECO:0000256" key="1">
    <source>
        <dbReference type="SAM" id="Coils"/>
    </source>
</evidence>
<dbReference type="AlphaFoldDB" id="A0AAU9JTJ0"/>
<accession>A0AAU9JTJ0</accession>
<proteinExistence type="predicted"/>
<feature type="coiled-coil region" evidence="1">
    <location>
        <begin position="79"/>
        <end position="106"/>
    </location>
</feature>
<sequence>MADFPYLRERSLSSMEYAEYKKIRVHTSSPEMRPLEAVDFPPPISLAPSEMDTCSQTIHKLLKEKEEDQHLIKILKSHSLQQVKELEELQEKYSQLMREYDDLNSRLKEPKNKEGLIYQAVLARSRSSSLNENVE</sequence>
<organism evidence="2 3">
    <name type="scientific">Blepharisma stoltei</name>
    <dbReference type="NCBI Taxonomy" id="1481888"/>
    <lineage>
        <taxon>Eukaryota</taxon>
        <taxon>Sar</taxon>
        <taxon>Alveolata</taxon>
        <taxon>Ciliophora</taxon>
        <taxon>Postciliodesmatophora</taxon>
        <taxon>Heterotrichea</taxon>
        <taxon>Heterotrichida</taxon>
        <taxon>Blepharismidae</taxon>
        <taxon>Blepharisma</taxon>
    </lineage>
</organism>
<evidence type="ECO:0000313" key="3">
    <source>
        <dbReference type="Proteomes" id="UP001162131"/>
    </source>
</evidence>
<reference evidence="2" key="1">
    <citation type="submission" date="2021-09" db="EMBL/GenBank/DDBJ databases">
        <authorList>
            <consortium name="AG Swart"/>
            <person name="Singh M."/>
            <person name="Singh A."/>
            <person name="Seah K."/>
            <person name="Emmerich C."/>
        </authorList>
    </citation>
    <scope>NUCLEOTIDE SEQUENCE</scope>
    <source>
        <strain evidence="2">ATCC30299</strain>
    </source>
</reference>
<dbReference type="EMBL" id="CAJZBQ010000047">
    <property type="protein sequence ID" value="CAG9329053.1"/>
    <property type="molecule type" value="Genomic_DNA"/>
</dbReference>
<gene>
    <name evidence="2" type="ORF">BSTOLATCC_MIC47889</name>
</gene>
<comment type="caution">
    <text evidence="2">The sequence shown here is derived from an EMBL/GenBank/DDBJ whole genome shotgun (WGS) entry which is preliminary data.</text>
</comment>
<keyword evidence="3" id="KW-1185">Reference proteome</keyword>
<dbReference type="Proteomes" id="UP001162131">
    <property type="component" value="Unassembled WGS sequence"/>
</dbReference>
<evidence type="ECO:0000313" key="2">
    <source>
        <dbReference type="EMBL" id="CAG9329053.1"/>
    </source>
</evidence>
<name>A0AAU9JTJ0_9CILI</name>
<keyword evidence="1" id="KW-0175">Coiled coil</keyword>